<dbReference type="EMBL" id="AUZY01005252">
    <property type="protein sequence ID" value="EQD59660.1"/>
    <property type="molecule type" value="Genomic_DNA"/>
</dbReference>
<gene>
    <name evidence="1" type="ORF">B1B_08107</name>
</gene>
<keyword evidence="1" id="KW-0695">RNA-directed DNA polymerase</keyword>
<dbReference type="EC" id="2.7.7.49" evidence="1"/>
<reference evidence="1" key="2">
    <citation type="journal article" date="2014" name="ISME J.">
        <title>Microbial stratification in low pH oxic and suboxic macroscopic growths along an acid mine drainage.</title>
        <authorList>
            <person name="Mendez-Garcia C."/>
            <person name="Mesa V."/>
            <person name="Sprenger R.R."/>
            <person name="Richter M."/>
            <person name="Diez M.S."/>
            <person name="Solano J."/>
            <person name="Bargiela R."/>
            <person name="Golyshina O.V."/>
            <person name="Manteca A."/>
            <person name="Ramos J.L."/>
            <person name="Gallego J.R."/>
            <person name="Llorente I."/>
            <person name="Martins Dos Santos V.A."/>
            <person name="Jensen O.N."/>
            <person name="Pelaez A.I."/>
            <person name="Sanchez J."/>
            <person name="Ferrer M."/>
        </authorList>
    </citation>
    <scope>NUCLEOTIDE SEQUENCE</scope>
</reference>
<comment type="caution">
    <text evidence="1">The sequence shown here is derived from an EMBL/GenBank/DDBJ whole genome shotgun (WGS) entry which is preliminary data.</text>
</comment>
<dbReference type="PANTHER" id="PTHR34047:SF8">
    <property type="entry name" value="PROTEIN YKFC"/>
    <property type="match status" value="1"/>
</dbReference>
<protein>
    <submittedName>
        <fullName evidence="1">RNA-directed DNA polymerase (Reverse transcriptase)</fullName>
        <ecNumber evidence="1">2.7.7.49</ecNumber>
    </submittedName>
</protein>
<dbReference type="SUPFAM" id="SSF56672">
    <property type="entry name" value="DNA/RNA polymerases"/>
    <property type="match status" value="1"/>
</dbReference>
<feature type="non-terminal residue" evidence="1">
    <location>
        <position position="1"/>
    </location>
</feature>
<organism evidence="1">
    <name type="scientific">mine drainage metagenome</name>
    <dbReference type="NCBI Taxonomy" id="410659"/>
    <lineage>
        <taxon>unclassified sequences</taxon>
        <taxon>metagenomes</taxon>
        <taxon>ecological metagenomes</taxon>
    </lineage>
</organism>
<keyword evidence="1" id="KW-0548">Nucleotidyltransferase</keyword>
<keyword evidence="1" id="KW-0808">Transferase</keyword>
<dbReference type="AlphaFoldDB" id="T1C0I3"/>
<accession>T1C0I3</accession>
<name>T1C0I3_9ZZZZ</name>
<proteinExistence type="predicted"/>
<feature type="non-terminal residue" evidence="1">
    <location>
        <position position="136"/>
    </location>
</feature>
<reference evidence="1" key="1">
    <citation type="submission" date="2013-08" db="EMBL/GenBank/DDBJ databases">
        <authorList>
            <person name="Mendez C."/>
            <person name="Richter M."/>
            <person name="Ferrer M."/>
            <person name="Sanchez J."/>
        </authorList>
    </citation>
    <scope>NUCLEOTIDE SEQUENCE</scope>
</reference>
<dbReference type="InterPro" id="IPR043502">
    <property type="entry name" value="DNA/RNA_pol_sf"/>
</dbReference>
<evidence type="ECO:0000313" key="1">
    <source>
        <dbReference type="EMBL" id="EQD59660.1"/>
    </source>
</evidence>
<dbReference type="PANTHER" id="PTHR34047">
    <property type="entry name" value="NUCLEAR INTRON MATURASE 1, MITOCHONDRIAL-RELATED"/>
    <property type="match status" value="1"/>
</dbReference>
<sequence length="136" mass="15613">VDKVRRLQRQLWVAAKRSPERHFHALYDRIFRGDVLEEAWKRVRSNRGAAGVDRETLADVEAYGVERMLLELQDALRAGRYRPGPVRPRVIPKPGGGERRLGIPTVRDRVVQQAAKLVLEPIFEADFLPSSYGFRP</sequence>
<dbReference type="GO" id="GO:0003964">
    <property type="term" value="F:RNA-directed DNA polymerase activity"/>
    <property type="evidence" value="ECO:0007669"/>
    <property type="project" value="UniProtKB-KW"/>
</dbReference>
<dbReference type="InterPro" id="IPR051083">
    <property type="entry name" value="GrpII_Intron_Splice-Mob/Def"/>
</dbReference>